<proteinExistence type="inferred from homology"/>
<evidence type="ECO:0000313" key="5">
    <source>
        <dbReference type="Proteomes" id="UP000010473"/>
    </source>
</evidence>
<dbReference type="eggNOG" id="COG1086">
    <property type="taxonomic scope" value="Bacteria"/>
</dbReference>
<dbReference type="InterPro" id="IPR051203">
    <property type="entry name" value="Polysaccharide_Synthase-Rel"/>
</dbReference>
<keyword evidence="2" id="KW-0812">Transmembrane</keyword>
<dbReference type="Pfam" id="PF00563">
    <property type="entry name" value="EAL"/>
    <property type="match status" value="1"/>
</dbReference>
<dbReference type="HOGENOM" id="CLU_013560_2_0_3"/>
<dbReference type="PANTHER" id="PTHR43318">
    <property type="entry name" value="UDP-N-ACETYLGLUCOSAMINE 4,6-DEHYDRATASE"/>
    <property type="match status" value="1"/>
</dbReference>
<feature type="domain" description="EAL" evidence="3">
    <location>
        <begin position="679"/>
        <end position="939"/>
    </location>
</feature>
<dbReference type="Pfam" id="PF02719">
    <property type="entry name" value="Polysacc_synt_2"/>
    <property type="match status" value="1"/>
</dbReference>
<evidence type="ECO:0000313" key="4">
    <source>
        <dbReference type="EMBL" id="AFZ37636.1"/>
    </source>
</evidence>
<reference evidence="5" key="1">
    <citation type="journal article" date="2013" name="Proc. Natl. Acad. Sci. U.S.A.">
        <title>Improving the coverage of the cyanobacterial phylum using diversity-driven genome sequencing.</title>
        <authorList>
            <person name="Shih P.M."/>
            <person name="Wu D."/>
            <person name="Latifi A."/>
            <person name="Axen S.D."/>
            <person name="Fewer D.P."/>
            <person name="Talla E."/>
            <person name="Calteau A."/>
            <person name="Cai F."/>
            <person name="Tandeau de Marsac N."/>
            <person name="Rippka R."/>
            <person name="Herdman M."/>
            <person name="Sivonen K."/>
            <person name="Coursin T."/>
            <person name="Laurent T."/>
            <person name="Goodwin L."/>
            <person name="Nolan M."/>
            <person name="Davenport K.W."/>
            <person name="Han C.S."/>
            <person name="Rubin E.M."/>
            <person name="Eisen J.A."/>
            <person name="Woyke T."/>
            <person name="Gugger M."/>
            <person name="Kerfeld C.A."/>
        </authorList>
    </citation>
    <scope>NUCLEOTIDE SEQUENCE [LARGE SCALE GENOMIC DNA]</scope>
    <source>
        <strain evidence="5">ATCC 29371 / PCC 7437</strain>
    </source>
</reference>
<dbReference type="CDD" id="cd01948">
    <property type="entry name" value="EAL"/>
    <property type="match status" value="1"/>
</dbReference>
<name>K9XZT7_STAC7</name>
<protein>
    <submittedName>
        <fullName evidence="4">Polysaccharide biosynthesis protein CapD</fullName>
    </submittedName>
</protein>
<dbReference type="SUPFAM" id="SSF141868">
    <property type="entry name" value="EAL domain-like"/>
    <property type="match status" value="1"/>
</dbReference>
<dbReference type="InterPro" id="IPR035919">
    <property type="entry name" value="EAL_sf"/>
</dbReference>
<dbReference type="Gene3D" id="3.40.50.720">
    <property type="entry name" value="NAD(P)-binding Rossmann-like Domain"/>
    <property type="match status" value="2"/>
</dbReference>
<dbReference type="OrthoDB" id="9803111at2"/>
<organism evidence="4 5">
    <name type="scientific">Stanieria cyanosphaera (strain ATCC 29371 / PCC 7437)</name>
    <dbReference type="NCBI Taxonomy" id="111780"/>
    <lineage>
        <taxon>Bacteria</taxon>
        <taxon>Bacillati</taxon>
        <taxon>Cyanobacteriota</taxon>
        <taxon>Cyanophyceae</taxon>
        <taxon>Pleurocapsales</taxon>
        <taxon>Dermocarpellaceae</taxon>
        <taxon>Stanieria</taxon>
    </lineage>
</organism>
<dbReference type="PATRIC" id="fig|111780.3.peg.4311"/>
<dbReference type="STRING" id="111780.Sta7437_4159"/>
<evidence type="ECO:0000259" key="3">
    <source>
        <dbReference type="PROSITE" id="PS50883"/>
    </source>
</evidence>
<dbReference type="EMBL" id="CP003653">
    <property type="protein sequence ID" value="AFZ37636.1"/>
    <property type="molecule type" value="Genomic_DNA"/>
</dbReference>
<dbReference type="PANTHER" id="PTHR43318:SF1">
    <property type="entry name" value="POLYSACCHARIDE BIOSYNTHESIS PROTEIN EPSC-RELATED"/>
    <property type="match status" value="1"/>
</dbReference>
<dbReference type="AlphaFoldDB" id="K9XZT7"/>
<dbReference type="InterPro" id="IPR001633">
    <property type="entry name" value="EAL_dom"/>
</dbReference>
<feature type="transmembrane region" description="Helical" evidence="2">
    <location>
        <begin position="17"/>
        <end position="37"/>
    </location>
</feature>
<dbReference type="eggNOG" id="COG2200">
    <property type="taxonomic scope" value="Bacteria"/>
</dbReference>
<keyword evidence="5" id="KW-1185">Reference proteome</keyword>
<dbReference type="RefSeq" id="WP_015195290.1">
    <property type="nucleotide sequence ID" value="NC_019748.1"/>
</dbReference>
<sequence length="943" mass="106563">MIARLGQKLLTLNNRHFFFLDAIVFSITPLLSIILRLDGFTALEEYKYGLIIATLLSLIVKLTIFSSLGFYKRYWRYASIDELLQIACLTVAAVIVETIILSILQYFISSPNYLVPRSLPLLDGILSLVLVGGIRFSIRATERASQNKRKFTKRDRILIVGAGDAGVSLLHEIQRNPKLGLEPVAFLDDDPSKLNLKIRGIVVVGNRYDLPEVVSTYNIRQVIIAMPTASGQIIREIVDICQALGVKTSTLPGIQEILNHPSHQIKVNSVRDINIEDLLRREPIQTDAEKVFQFLAGKKVLVTGAGGSIGSELCRQIFRCRPATIILVGHGENSVFNIQQELEQILQILRQEPKNSKPIPILIPFIADLRFKSRLEQAFRKFKPDIVFHAAAHKHVPLMELNQSEAITNNVVGTKNLLDLAIEYQVQNFVMISTDKAVNPTNVMGASKRVAEMLVLKAAQTSGKPFVVVRFGNVLGSRGSVVPTFQKQIAKGGPITITHPEICRYFMTIPEAVQLVLQAAVLSRQGQIFMLNMGKPVKIVDLAKDLIRLSGYEVGKDIEIIFTGLRPGEKLYEELLIPGEEYEQTQHQKLLIVKNANEMIPENLDLAIARLCQAATKHDGSLILFLLEQVVSGYKPNYLPEQEPKHNNRTQFSLINSSETLAEINNKILTIANFNRLKTQDLEQALQQVINRQELRLYYQPIVNLATGQICEFEALIRWHHPQWGELTPIKFLPLAEASGSLIPITEWVIKEVCRQLYTWQKEFPNQQFWSVSINIPSIQILQPNLIRHIKSCLKQYDLKPQSLKLEISENVLRENPYSAMGIVSQLHNIGIQLQIDNFGRICPLYNQLHSNLLYKQFNRIKIDRFLINRIDKDLESFEIVSSIASNINNFGLEIVATGIETKMQLQQLGEINCSHGQGYFFSRPMTVQQLPKLLLENLIPSL</sequence>
<dbReference type="InterPro" id="IPR003869">
    <property type="entry name" value="Polysac_CapD-like"/>
</dbReference>
<dbReference type="InterPro" id="IPR036291">
    <property type="entry name" value="NAD(P)-bd_dom_sf"/>
</dbReference>
<dbReference type="SMART" id="SM00052">
    <property type="entry name" value="EAL"/>
    <property type="match status" value="1"/>
</dbReference>
<comment type="similarity">
    <text evidence="1">Belongs to the polysaccharide synthase family.</text>
</comment>
<gene>
    <name evidence="4" type="ordered locus">Sta7437_4159</name>
</gene>
<feature type="transmembrane region" description="Helical" evidence="2">
    <location>
        <begin position="49"/>
        <end position="71"/>
    </location>
</feature>
<dbReference type="Gene3D" id="3.20.20.450">
    <property type="entry name" value="EAL domain"/>
    <property type="match status" value="1"/>
</dbReference>
<dbReference type="Pfam" id="PF13727">
    <property type="entry name" value="CoA_binding_3"/>
    <property type="match status" value="1"/>
</dbReference>
<evidence type="ECO:0000256" key="1">
    <source>
        <dbReference type="ARBA" id="ARBA00007430"/>
    </source>
</evidence>
<feature type="transmembrane region" description="Helical" evidence="2">
    <location>
        <begin position="83"/>
        <end position="108"/>
    </location>
</feature>
<keyword evidence="2" id="KW-1133">Transmembrane helix</keyword>
<dbReference type="KEGG" id="scs:Sta7437_4159"/>
<keyword evidence="2" id="KW-0472">Membrane</keyword>
<dbReference type="CDD" id="cd05237">
    <property type="entry name" value="UDP_invert_4-6DH_SDR_e"/>
    <property type="match status" value="1"/>
</dbReference>
<dbReference type="Proteomes" id="UP000010473">
    <property type="component" value="Chromosome"/>
</dbReference>
<evidence type="ECO:0000256" key="2">
    <source>
        <dbReference type="SAM" id="Phobius"/>
    </source>
</evidence>
<accession>K9XZT7</accession>
<dbReference type="SUPFAM" id="SSF51735">
    <property type="entry name" value="NAD(P)-binding Rossmann-fold domains"/>
    <property type="match status" value="2"/>
</dbReference>
<dbReference type="PROSITE" id="PS50883">
    <property type="entry name" value="EAL"/>
    <property type="match status" value="1"/>
</dbReference>